<evidence type="ECO:0000256" key="1">
    <source>
        <dbReference type="SAM" id="MobiDB-lite"/>
    </source>
</evidence>
<comment type="caution">
    <text evidence="2">The sequence shown here is derived from an EMBL/GenBank/DDBJ whole genome shotgun (WGS) entry which is preliminary data.</text>
</comment>
<organism evidence="2 3">
    <name type="scientific">Paramecium octaurelia</name>
    <dbReference type="NCBI Taxonomy" id="43137"/>
    <lineage>
        <taxon>Eukaryota</taxon>
        <taxon>Sar</taxon>
        <taxon>Alveolata</taxon>
        <taxon>Ciliophora</taxon>
        <taxon>Intramacronucleata</taxon>
        <taxon>Oligohymenophorea</taxon>
        <taxon>Peniculida</taxon>
        <taxon>Parameciidae</taxon>
        <taxon>Paramecium</taxon>
    </lineage>
</organism>
<name>A0A8S1U894_PAROT</name>
<dbReference type="AlphaFoldDB" id="A0A8S1U894"/>
<reference evidence="2" key="1">
    <citation type="submission" date="2021-01" db="EMBL/GenBank/DDBJ databases">
        <authorList>
            <consortium name="Genoscope - CEA"/>
            <person name="William W."/>
        </authorList>
    </citation>
    <scope>NUCLEOTIDE SEQUENCE</scope>
</reference>
<sequence length="155" mass="18499">MINQDSADLEIQQEGFDFQKLFENKYSNQESRKEEVHKSHQPQPQQHCQGDTLQALVKNIKIEKQVAGRNKKTKKIKWNEKNTKIFKDLYQQYSGNLDQILLYFQQNDELNTKIDIKQIKNKFKIEKKKKSLTLLTQSQRISKDLNYQLKLDQIN</sequence>
<proteinExistence type="predicted"/>
<dbReference type="EMBL" id="CAJJDP010000038">
    <property type="protein sequence ID" value="CAD8160644.1"/>
    <property type="molecule type" value="Genomic_DNA"/>
</dbReference>
<dbReference type="OMA" id="PQQHCQG"/>
<gene>
    <name evidence="2" type="ORF">POCTA_138.1.T0380291</name>
</gene>
<feature type="region of interest" description="Disordered" evidence="1">
    <location>
        <begin position="27"/>
        <end position="49"/>
    </location>
</feature>
<keyword evidence="3" id="KW-1185">Reference proteome</keyword>
<protein>
    <submittedName>
        <fullName evidence="2">Uncharacterized protein</fullName>
    </submittedName>
</protein>
<accession>A0A8S1U894</accession>
<evidence type="ECO:0000313" key="2">
    <source>
        <dbReference type="EMBL" id="CAD8160644.1"/>
    </source>
</evidence>
<evidence type="ECO:0000313" key="3">
    <source>
        <dbReference type="Proteomes" id="UP000683925"/>
    </source>
</evidence>
<dbReference type="Proteomes" id="UP000683925">
    <property type="component" value="Unassembled WGS sequence"/>
</dbReference>
<dbReference type="OrthoDB" id="306362at2759"/>